<evidence type="ECO:0000313" key="3">
    <source>
        <dbReference type="Proteomes" id="UP000250086"/>
    </source>
</evidence>
<keyword evidence="3" id="KW-1185">Reference proteome</keyword>
<name>A0A2X0V740_9GAMM</name>
<accession>A0A2X0V740</accession>
<dbReference type="RefSeq" id="WP_113744273.1">
    <property type="nucleotide sequence ID" value="NZ_UAPV01000001.1"/>
</dbReference>
<feature type="chain" id="PRO_5016082766" description="Outer membrane protein beta-barrel domain-containing protein" evidence="1">
    <location>
        <begin position="22"/>
        <end position="274"/>
    </location>
</feature>
<organism evidence="2 3">
    <name type="scientific">Anaerobiospirillum thomasii</name>
    <dbReference type="NCBI Taxonomy" id="179995"/>
    <lineage>
        <taxon>Bacteria</taxon>
        <taxon>Pseudomonadati</taxon>
        <taxon>Pseudomonadota</taxon>
        <taxon>Gammaproteobacteria</taxon>
        <taxon>Aeromonadales</taxon>
        <taxon>Succinivibrionaceae</taxon>
        <taxon>Anaerobiospirillum</taxon>
    </lineage>
</organism>
<evidence type="ECO:0000256" key="1">
    <source>
        <dbReference type="SAM" id="SignalP"/>
    </source>
</evidence>
<sequence>MNFVKSSVFAAAALVSFSANAFYINATGSYDGKADLKDSNQDVEISSYRIFGGNEFLTLGYKKTEFDWSDGRYNLDSLNYLYADIHYGGAIAGNFTYHAGIGLSSGFEDDYNLSENYSISPRIAFGYKFNQDWEGFAGVATQFNEVENKFLPIIGVKYRDDGALGFSGSIAYPATKATYRFSQFLALNATMLVHQELYQLSDSSNISREGYIFDESVGTSFGVSITPLKMLTIDAGLNTYFNHEYTVYDKNGNELRSIEVDPSAGAYVNVRAAF</sequence>
<keyword evidence="1" id="KW-0732">Signal</keyword>
<gene>
    <name evidence="2" type="ORF">NCTC13093_01574</name>
</gene>
<evidence type="ECO:0000313" key="2">
    <source>
        <dbReference type="EMBL" id="SPT70169.1"/>
    </source>
</evidence>
<feature type="signal peptide" evidence="1">
    <location>
        <begin position="1"/>
        <end position="21"/>
    </location>
</feature>
<reference evidence="2 3" key="1">
    <citation type="submission" date="2018-06" db="EMBL/GenBank/DDBJ databases">
        <authorList>
            <consortium name="Pathogen Informatics"/>
            <person name="Doyle S."/>
        </authorList>
    </citation>
    <scope>NUCLEOTIDE SEQUENCE [LARGE SCALE GENOMIC DNA]</scope>
    <source>
        <strain evidence="2 3">NCTC13093</strain>
    </source>
</reference>
<dbReference type="AlphaFoldDB" id="A0A2X0V740"/>
<evidence type="ECO:0008006" key="4">
    <source>
        <dbReference type="Google" id="ProtNLM"/>
    </source>
</evidence>
<proteinExistence type="predicted"/>
<protein>
    <recommendedName>
        <fullName evidence="4">Outer membrane protein beta-barrel domain-containing protein</fullName>
    </recommendedName>
</protein>
<dbReference type="Proteomes" id="UP000250086">
    <property type="component" value="Unassembled WGS sequence"/>
</dbReference>
<dbReference type="EMBL" id="UAPV01000001">
    <property type="protein sequence ID" value="SPT70169.1"/>
    <property type="molecule type" value="Genomic_DNA"/>
</dbReference>